<proteinExistence type="predicted"/>
<name>A0A1M6ME89_9FIRM</name>
<evidence type="ECO:0000313" key="1">
    <source>
        <dbReference type="EMBL" id="SHJ81791.1"/>
    </source>
</evidence>
<accession>A0A1M6ME89</accession>
<evidence type="ECO:0000313" key="2">
    <source>
        <dbReference type="Proteomes" id="UP000184052"/>
    </source>
</evidence>
<protein>
    <recommendedName>
        <fullName evidence="3">Apea-like HEPN domain-containing protein</fullName>
    </recommendedName>
</protein>
<sequence>MKVKISFIKIKDIEKLFTKEGVVSELFGDRTGSVIEKCIANEYLDDILSKLQLTKVIDSYSYLGEIGRIAKYNYEVVSCDNTVSVIFTLDSLNDSHYMEVELESNPNANYDLVLEKLKLEIKKNMLKDWVNCIWIRDEQSEDLAAQLYRKMHIVENLFRELINKVLNRELGTDWLAMEEFQKINNEYKARTVDFKRSVKSFSNIDDSLISINTDSLVKIMKTVIYEDEIDLNHDVQKNLKLKARILESNDKFFESIKKLWKVRIDLWNDVFAKMLDENFNIGITDFIKNRNHIAHNKLVDYNSFKKIKDNIDSMETVFVNAIEKVNQHYMSNEAIMTIEAEEVHRLQEEHYLLNLKMSEAGVNILDYNSIYQKFACSVQEIYVGINDEFYFSEWINISSLSMTENTGDEQAVFSISNHVNEEDTIVVYVSYNIDDCEGVSSELEIKVKNGEVVINKIVVEYKNGSVIFDEDAGYYLSENEDEYNDSEIDEFVNELSSYVEDEMNSIKKEVDSLHACIPSEELGSTVAESVCYSCGKEYISVNEEIYPYGKCINCGEENSIKECIRCCSLFNSDVEGMGDLCDSCYDFVMNE</sequence>
<evidence type="ECO:0008006" key="3">
    <source>
        <dbReference type="Google" id="ProtNLM"/>
    </source>
</evidence>
<reference evidence="1 2" key="1">
    <citation type="submission" date="2016-11" db="EMBL/GenBank/DDBJ databases">
        <authorList>
            <person name="Jaros S."/>
            <person name="Januszkiewicz K."/>
            <person name="Wedrychowicz H."/>
        </authorList>
    </citation>
    <scope>NUCLEOTIDE SEQUENCE [LARGE SCALE GENOMIC DNA]</scope>
    <source>
        <strain evidence="1 2">DSM 17477</strain>
    </source>
</reference>
<dbReference type="Proteomes" id="UP000184052">
    <property type="component" value="Unassembled WGS sequence"/>
</dbReference>
<keyword evidence="2" id="KW-1185">Reference proteome</keyword>
<gene>
    <name evidence="1" type="ORF">SAMN02745751_03448</name>
</gene>
<dbReference type="OrthoDB" id="2678391at2"/>
<organism evidence="1 2">
    <name type="scientific">Dethiosulfatibacter aminovorans DSM 17477</name>
    <dbReference type="NCBI Taxonomy" id="1121476"/>
    <lineage>
        <taxon>Bacteria</taxon>
        <taxon>Bacillati</taxon>
        <taxon>Bacillota</taxon>
        <taxon>Tissierellia</taxon>
        <taxon>Dethiosulfatibacter</taxon>
    </lineage>
</organism>
<dbReference type="AlphaFoldDB" id="A0A1M6ME89"/>
<dbReference type="EMBL" id="FQZL01000041">
    <property type="protein sequence ID" value="SHJ81791.1"/>
    <property type="molecule type" value="Genomic_DNA"/>
</dbReference>
<dbReference type="RefSeq" id="WP_073050799.1">
    <property type="nucleotide sequence ID" value="NZ_FQZL01000041.1"/>
</dbReference>